<dbReference type="Gene3D" id="1.25.40.10">
    <property type="entry name" value="Tetratricopeptide repeat domain"/>
    <property type="match status" value="5"/>
</dbReference>
<dbReference type="Pfam" id="PF13432">
    <property type="entry name" value="TPR_16"/>
    <property type="match status" value="3"/>
</dbReference>
<gene>
    <name evidence="3" type="ORF">BC659_1680</name>
</gene>
<proteinExistence type="predicted"/>
<dbReference type="PROSITE" id="PS50005">
    <property type="entry name" value="TPR"/>
    <property type="match status" value="1"/>
</dbReference>
<feature type="repeat" description="TPR" evidence="1">
    <location>
        <begin position="196"/>
        <end position="229"/>
    </location>
</feature>
<keyword evidence="1" id="KW-0802">TPR repeat</keyword>
<evidence type="ECO:0000313" key="4">
    <source>
        <dbReference type="Proteomes" id="UP000295741"/>
    </source>
</evidence>
<name>A0A4R6IUT1_9BACT</name>
<feature type="chain" id="PRO_5020605001" evidence="2">
    <location>
        <begin position="20"/>
        <end position="700"/>
    </location>
</feature>
<sequence>MKLLLIAISIVLLCTYTHAQDYLKQGDACYTQKNYSCAYDNYMKGYEANLPAQKNLLYFRIGYCLNNMKRFEESKVWLRRALNEKTELDPTWSMAFAHYSTYKYDSAAIYYTRAYALATSIENKKSIAYYAGLSFYNVKNYSSALTQFTNCLKHDTADLNTQTYIARTQFALKNYTTAENEFRKLLIVSKDSASISYAHKMIGEVFYNQRKYPTAISSYRNALQYTPKDYQLLGYIGDCYLNQSKNDSARLIYQQAIDGTKSQQKLFLSDSIFMADLSRGLLSTYINQKDTLNAIRKLSEIIRYDIEQEQIANLLNVLVVQRRDLKALESLMPVLISGYKLYSMKAELASLYNNAAIVYDQLKMQPKAIAHYRLAVQANYPPSDYIGSGFIKNLIKEKKYKEASDSVNNWEKLPNKYPDLYKQFTQNMKGRIAYAQNDTATAARYFKETIKLNYTSPDANLFLGKMLLDRKDSSAAFNYWGRITSAINFITEQEAILEVFKFVGLRYFESASKNPTYGYTSFTSASDFFDKAFAIDSNQALIRLYAGITHLQLKRIYTGKSHLLKAVDLYQKKKDTLGIVYRWLGYAEMRGETLPNYTKAFDYYQKGIQANPLDSAIVNDLATAYYQQKDYVKAAEHFGKTTNLYKSTGNKAVSFYNKALSLYMNKQKTEAMAEVTRSLELNPKYADALKLKAELEKPTQ</sequence>
<dbReference type="PANTHER" id="PTHR12558">
    <property type="entry name" value="CELL DIVISION CYCLE 16,23,27"/>
    <property type="match status" value="1"/>
</dbReference>
<keyword evidence="4" id="KW-1185">Reference proteome</keyword>
<comment type="caution">
    <text evidence="3">The sequence shown here is derived from an EMBL/GenBank/DDBJ whole genome shotgun (WGS) entry which is preliminary data.</text>
</comment>
<dbReference type="EMBL" id="SNWP01000011">
    <property type="protein sequence ID" value="TDO26374.1"/>
    <property type="molecule type" value="Genomic_DNA"/>
</dbReference>
<reference evidence="3 4" key="1">
    <citation type="submission" date="2019-03" db="EMBL/GenBank/DDBJ databases">
        <title>Genomic Encyclopedia of Archaeal and Bacterial Type Strains, Phase II (KMG-II): from individual species to whole genera.</title>
        <authorList>
            <person name="Goeker M."/>
        </authorList>
    </citation>
    <scope>NUCLEOTIDE SEQUENCE [LARGE SCALE GENOMIC DNA]</scope>
    <source>
        <strain evidence="3 4">DSM 28323</strain>
    </source>
</reference>
<dbReference type="SMART" id="SM00028">
    <property type="entry name" value="TPR"/>
    <property type="match status" value="9"/>
</dbReference>
<dbReference type="AlphaFoldDB" id="A0A4R6IUT1"/>
<dbReference type="RefSeq" id="WP_133474229.1">
    <property type="nucleotide sequence ID" value="NZ_SNWP01000011.1"/>
</dbReference>
<keyword evidence="2" id="KW-0732">Signal</keyword>
<dbReference type="InterPro" id="IPR019734">
    <property type="entry name" value="TPR_rpt"/>
</dbReference>
<evidence type="ECO:0000256" key="2">
    <source>
        <dbReference type="SAM" id="SignalP"/>
    </source>
</evidence>
<dbReference type="PANTHER" id="PTHR12558:SF13">
    <property type="entry name" value="CELL DIVISION CYCLE PROTEIN 27 HOMOLOG"/>
    <property type="match status" value="1"/>
</dbReference>
<dbReference type="Pfam" id="PF13181">
    <property type="entry name" value="TPR_8"/>
    <property type="match status" value="1"/>
</dbReference>
<evidence type="ECO:0000256" key="1">
    <source>
        <dbReference type="PROSITE-ProRule" id="PRU00339"/>
    </source>
</evidence>
<accession>A0A4R6IUT1</accession>
<dbReference type="Proteomes" id="UP000295741">
    <property type="component" value="Unassembled WGS sequence"/>
</dbReference>
<organism evidence="3 4">
    <name type="scientific">Sediminibacterium goheungense</name>
    <dbReference type="NCBI Taxonomy" id="1086393"/>
    <lineage>
        <taxon>Bacteria</taxon>
        <taxon>Pseudomonadati</taxon>
        <taxon>Bacteroidota</taxon>
        <taxon>Chitinophagia</taxon>
        <taxon>Chitinophagales</taxon>
        <taxon>Chitinophagaceae</taxon>
        <taxon>Sediminibacterium</taxon>
    </lineage>
</organism>
<feature type="signal peptide" evidence="2">
    <location>
        <begin position="1"/>
        <end position="19"/>
    </location>
</feature>
<dbReference type="SUPFAM" id="SSF48452">
    <property type="entry name" value="TPR-like"/>
    <property type="match status" value="4"/>
</dbReference>
<dbReference type="OrthoDB" id="9814448at2"/>
<protein>
    <submittedName>
        <fullName evidence="3">Tetratricopeptide repeat protein</fullName>
    </submittedName>
</protein>
<evidence type="ECO:0000313" key="3">
    <source>
        <dbReference type="EMBL" id="TDO26374.1"/>
    </source>
</evidence>
<dbReference type="InterPro" id="IPR011990">
    <property type="entry name" value="TPR-like_helical_dom_sf"/>
</dbReference>